<feature type="binding site" evidence="9">
    <location>
        <position position="42"/>
    </location>
    <ligand>
        <name>ATP</name>
        <dbReference type="ChEBI" id="CHEBI:30616"/>
    </ligand>
</feature>
<evidence type="ECO:0000256" key="10">
    <source>
        <dbReference type="RuleBase" id="RU000304"/>
    </source>
</evidence>
<dbReference type="CDD" id="cd08215">
    <property type="entry name" value="STKc_Nek"/>
    <property type="match status" value="1"/>
</dbReference>
<sequence>MSDPMKRYKDKRQIGKGSYGKVYLMRDTKTNELVVVKTIPIKGKDPKSKTSAQKEAKLLRMMQHPNIIMYLDSFFDSQGDFCIVLEYADGYDLQKYLETHKQLSEKQVLQVFTQIILGLDYIHSQNVLHRDIKTANVFLFRKGLVKLGDFGIAREVSEGELAKTLIGTPYFMCPELLKGQRYGFPADIWAAGCVLFEIIAGKHAFTGKSREELFANIMSGKMPQMPTQYSKPLINLLCSMLAQDPAKRPTCKEILSTDVIVQGLDSLQEKLMKHFGKSSSHIERPVNNVPSSSSHSKSSSKSKSKSKHSHQSQLSTQQQTQHEQQNSQIQQNQPSQIQVQNQGAQQSQQSFFDETDDENQHTIPDWLLGNETVAQDLKRQSQRHLEKDANRLLGVIRSSITRISLKSIPSFRAPPTITGNLTERKKRLEEDAKIGLGDKYDMAYRFIKKYGQENREELIKQLNMLKIPERELRMIETITAIEACE</sequence>
<evidence type="ECO:0000256" key="8">
    <source>
        <dbReference type="ARBA" id="ARBA00048679"/>
    </source>
</evidence>
<evidence type="ECO:0000313" key="13">
    <source>
        <dbReference type="EMBL" id="KAK8881683.1"/>
    </source>
</evidence>
<evidence type="ECO:0000256" key="3">
    <source>
        <dbReference type="ARBA" id="ARBA00022679"/>
    </source>
</evidence>
<keyword evidence="6 9" id="KW-0067">ATP-binding</keyword>
<dbReference type="Gene3D" id="3.30.200.20">
    <property type="entry name" value="Phosphorylase Kinase, domain 1"/>
    <property type="match status" value="1"/>
</dbReference>
<keyword evidence="3" id="KW-0808">Transferase</keyword>
<evidence type="ECO:0000256" key="7">
    <source>
        <dbReference type="ARBA" id="ARBA00047899"/>
    </source>
</evidence>
<proteinExistence type="inferred from homology"/>
<dbReference type="InterPro" id="IPR000719">
    <property type="entry name" value="Prot_kinase_dom"/>
</dbReference>
<evidence type="ECO:0000256" key="2">
    <source>
        <dbReference type="ARBA" id="ARBA00022527"/>
    </source>
</evidence>
<keyword evidence="4 9" id="KW-0547">Nucleotide-binding</keyword>
<dbReference type="PANTHER" id="PTHR44899">
    <property type="entry name" value="CAMK FAMILY PROTEIN KINASE"/>
    <property type="match status" value="1"/>
</dbReference>
<feature type="region of interest" description="Disordered" evidence="11">
    <location>
        <begin position="276"/>
        <end position="362"/>
    </location>
</feature>
<comment type="catalytic activity">
    <reaction evidence="8">
        <text>L-seryl-[protein] + ATP = O-phospho-L-seryl-[protein] + ADP + H(+)</text>
        <dbReference type="Rhea" id="RHEA:17989"/>
        <dbReference type="Rhea" id="RHEA-COMP:9863"/>
        <dbReference type="Rhea" id="RHEA-COMP:11604"/>
        <dbReference type="ChEBI" id="CHEBI:15378"/>
        <dbReference type="ChEBI" id="CHEBI:29999"/>
        <dbReference type="ChEBI" id="CHEBI:30616"/>
        <dbReference type="ChEBI" id="CHEBI:83421"/>
        <dbReference type="ChEBI" id="CHEBI:456216"/>
        <dbReference type="EC" id="2.7.11.1"/>
    </reaction>
</comment>
<keyword evidence="5" id="KW-0418">Kinase</keyword>
<keyword evidence="14" id="KW-1185">Reference proteome</keyword>
<dbReference type="InterPro" id="IPR011009">
    <property type="entry name" value="Kinase-like_dom_sf"/>
</dbReference>
<dbReference type="SUPFAM" id="SSF56112">
    <property type="entry name" value="Protein kinase-like (PK-like)"/>
    <property type="match status" value="1"/>
</dbReference>
<feature type="domain" description="Protein kinase" evidence="12">
    <location>
        <begin position="8"/>
        <end position="260"/>
    </location>
</feature>
<dbReference type="PROSITE" id="PS00108">
    <property type="entry name" value="PROTEIN_KINASE_ST"/>
    <property type="match status" value="1"/>
</dbReference>
<gene>
    <name evidence="13" type="ORF">M9Y10_004443</name>
</gene>
<dbReference type="PROSITE" id="PS00107">
    <property type="entry name" value="PROTEIN_KINASE_ATP"/>
    <property type="match status" value="1"/>
</dbReference>
<comment type="similarity">
    <text evidence="10">Belongs to the protein kinase superfamily.</text>
</comment>
<evidence type="ECO:0000313" key="14">
    <source>
        <dbReference type="Proteomes" id="UP001470230"/>
    </source>
</evidence>
<feature type="compositionally biased region" description="Basic residues" evidence="11">
    <location>
        <begin position="298"/>
        <end position="310"/>
    </location>
</feature>
<dbReference type="EMBL" id="JAPFFF010000010">
    <property type="protein sequence ID" value="KAK8881683.1"/>
    <property type="molecule type" value="Genomic_DNA"/>
</dbReference>
<dbReference type="SMART" id="SM00220">
    <property type="entry name" value="S_TKc"/>
    <property type="match status" value="1"/>
</dbReference>
<evidence type="ECO:0000256" key="6">
    <source>
        <dbReference type="ARBA" id="ARBA00022840"/>
    </source>
</evidence>
<name>A0ABR2JST3_9EUKA</name>
<keyword evidence="2 10" id="KW-0723">Serine/threonine-protein kinase</keyword>
<dbReference type="InterPro" id="IPR017441">
    <property type="entry name" value="Protein_kinase_ATP_BS"/>
</dbReference>
<dbReference type="Proteomes" id="UP001470230">
    <property type="component" value="Unassembled WGS sequence"/>
</dbReference>
<feature type="compositionally biased region" description="Low complexity" evidence="11">
    <location>
        <begin position="287"/>
        <end position="297"/>
    </location>
</feature>
<evidence type="ECO:0000256" key="9">
    <source>
        <dbReference type="PROSITE-ProRule" id="PRU10141"/>
    </source>
</evidence>
<comment type="caution">
    <text evidence="13">The sequence shown here is derived from an EMBL/GenBank/DDBJ whole genome shotgun (WGS) entry which is preliminary data.</text>
</comment>
<evidence type="ECO:0000259" key="12">
    <source>
        <dbReference type="PROSITE" id="PS50011"/>
    </source>
</evidence>
<reference evidence="13 14" key="1">
    <citation type="submission" date="2024-04" db="EMBL/GenBank/DDBJ databases">
        <title>Tritrichomonas musculus Genome.</title>
        <authorList>
            <person name="Alves-Ferreira E."/>
            <person name="Grigg M."/>
            <person name="Lorenzi H."/>
            <person name="Galac M."/>
        </authorList>
    </citation>
    <scope>NUCLEOTIDE SEQUENCE [LARGE SCALE GENOMIC DNA]</scope>
    <source>
        <strain evidence="13 14">EAF2021</strain>
    </source>
</reference>
<dbReference type="PROSITE" id="PS50011">
    <property type="entry name" value="PROTEIN_KINASE_DOM"/>
    <property type="match status" value="1"/>
</dbReference>
<dbReference type="Gene3D" id="1.10.510.10">
    <property type="entry name" value="Transferase(Phosphotransferase) domain 1"/>
    <property type="match status" value="1"/>
</dbReference>
<protein>
    <recommendedName>
        <fullName evidence="1">non-specific serine/threonine protein kinase</fullName>
        <ecNumber evidence="1">2.7.11.1</ecNumber>
    </recommendedName>
</protein>
<evidence type="ECO:0000256" key="4">
    <source>
        <dbReference type="ARBA" id="ARBA00022741"/>
    </source>
</evidence>
<evidence type="ECO:0000256" key="5">
    <source>
        <dbReference type="ARBA" id="ARBA00022777"/>
    </source>
</evidence>
<comment type="catalytic activity">
    <reaction evidence="7">
        <text>L-threonyl-[protein] + ATP = O-phospho-L-threonyl-[protein] + ADP + H(+)</text>
        <dbReference type="Rhea" id="RHEA:46608"/>
        <dbReference type="Rhea" id="RHEA-COMP:11060"/>
        <dbReference type="Rhea" id="RHEA-COMP:11605"/>
        <dbReference type="ChEBI" id="CHEBI:15378"/>
        <dbReference type="ChEBI" id="CHEBI:30013"/>
        <dbReference type="ChEBI" id="CHEBI:30616"/>
        <dbReference type="ChEBI" id="CHEBI:61977"/>
        <dbReference type="ChEBI" id="CHEBI:456216"/>
        <dbReference type="EC" id="2.7.11.1"/>
    </reaction>
</comment>
<organism evidence="13 14">
    <name type="scientific">Tritrichomonas musculus</name>
    <dbReference type="NCBI Taxonomy" id="1915356"/>
    <lineage>
        <taxon>Eukaryota</taxon>
        <taxon>Metamonada</taxon>
        <taxon>Parabasalia</taxon>
        <taxon>Tritrichomonadida</taxon>
        <taxon>Tritrichomonadidae</taxon>
        <taxon>Tritrichomonas</taxon>
    </lineage>
</organism>
<evidence type="ECO:0000256" key="11">
    <source>
        <dbReference type="SAM" id="MobiDB-lite"/>
    </source>
</evidence>
<evidence type="ECO:0000256" key="1">
    <source>
        <dbReference type="ARBA" id="ARBA00012513"/>
    </source>
</evidence>
<dbReference type="EC" id="2.7.11.1" evidence="1"/>
<dbReference type="PANTHER" id="PTHR44899:SF3">
    <property type="entry name" value="SERINE_THREONINE-PROTEIN KINASE NEK1"/>
    <property type="match status" value="1"/>
</dbReference>
<dbReference type="InterPro" id="IPR051131">
    <property type="entry name" value="NEK_Ser/Thr_kinase_NIMA"/>
</dbReference>
<accession>A0ABR2JST3</accession>
<dbReference type="InterPro" id="IPR008271">
    <property type="entry name" value="Ser/Thr_kinase_AS"/>
</dbReference>
<dbReference type="Pfam" id="PF00069">
    <property type="entry name" value="Pkinase"/>
    <property type="match status" value="1"/>
</dbReference>
<feature type="compositionally biased region" description="Low complexity" evidence="11">
    <location>
        <begin position="311"/>
        <end position="350"/>
    </location>
</feature>